<dbReference type="Pfam" id="PF02699">
    <property type="entry name" value="YajC"/>
    <property type="match status" value="1"/>
</dbReference>
<dbReference type="Proteomes" id="UP000771749">
    <property type="component" value="Unassembled WGS sequence"/>
</dbReference>
<comment type="caution">
    <text evidence="12">The sequence shown here is derived from an EMBL/GenBank/DDBJ whole genome shotgun (WGS) entry which is preliminary data.</text>
</comment>
<keyword evidence="5" id="KW-1003">Cell membrane</keyword>
<keyword evidence="7" id="KW-0653">Protein transport</keyword>
<protein>
    <recommendedName>
        <fullName evidence="3">Sec translocon accessory complex subunit YajC</fullName>
    </recommendedName>
</protein>
<dbReference type="NCBIfam" id="TIGR00739">
    <property type="entry name" value="yajC"/>
    <property type="match status" value="1"/>
</dbReference>
<keyword evidence="6 11" id="KW-0812">Transmembrane</keyword>
<keyword evidence="8 11" id="KW-1133">Transmembrane helix</keyword>
<evidence type="ECO:0000256" key="4">
    <source>
        <dbReference type="ARBA" id="ARBA00022448"/>
    </source>
</evidence>
<evidence type="ECO:0000256" key="3">
    <source>
        <dbReference type="ARBA" id="ARBA00014962"/>
    </source>
</evidence>
<evidence type="ECO:0000256" key="11">
    <source>
        <dbReference type="SAM" id="Phobius"/>
    </source>
</evidence>
<evidence type="ECO:0000256" key="6">
    <source>
        <dbReference type="ARBA" id="ARBA00022692"/>
    </source>
</evidence>
<name>A0A940IH70_9BACT</name>
<evidence type="ECO:0000256" key="10">
    <source>
        <dbReference type="ARBA" id="ARBA00023136"/>
    </source>
</evidence>
<evidence type="ECO:0000256" key="8">
    <source>
        <dbReference type="ARBA" id="ARBA00022989"/>
    </source>
</evidence>
<keyword evidence="10 11" id="KW-0472">Membrane</keyword>
<evidence type="ECO:0000313" key="12">
    <source>
        <dbReference type="EMBL" id="MBO8454675.1"/>
    </source>
</evidence>
<evidence type="ECO:0000256" key="5">
    <source>
        <dbReference type="ARBA" id="ARBA00022475"/>
    </source>
</evidence>
<organism evidence="12 13">
    <name type="scientific">Candidatus Cryptobacteroides gallistercoris</name>
    <dbReference type="NCBI Taxonomy" id="2840765"/>
    <lineage>
        <taxon>Bacteria</taxon>
        <taxon>Pseudomonadati</taxon>
        <taxon>Bacteroidota</taxon>
        <taxon>Bacteroidia</taxon>
        <taxon>Bacteroidales</taxon>
        <taxon>Candidatus Cryptobacteroides</taxon>
    </lineage>
</organism>
<feature type="transmembrane region" description="Helical" evidence="11">
    <location>
        <begin position="26"/>
        <end position="43"/>
    </location>
</feature>
<evidence type="ECO:0000256" key="9">
    <source>
        <dbReference type="ARBA" id="ARBA00023010"/>
    </source>
</evidence>
<dbReference type="PANTHER" id="PTHR33909:SF1">
    <property type="entry name" value="SEC TRANSLOCON ACCESSORY COMPLEX SUBUNIT YAJC"/>
    <property type="match status" value="1"/>
</dbReference>
<sequence>MNILTFTLLQAAPAAGNPGATGSSWTMWLMLILIFVVMWFFMIRPQRKQQKELQKFRDGLQKGDKIVTIGGIYGTVVEVKDKTLLIEVDNNVKIRVDKNSVVQDFSTVNQQ</sequence>
<dbReference type="SMART" id="SM01323">
    <property type="entry name" value="YajC"/>
    <property type="match status" value="1"/>
</dbReference>
<dbReference type="InterPro" id="IPR003849">
    <property type="entry name" value="Preprotein_translocase_YajC"/>
</dbReference>
<keyword evidence="4" id="KW-0813">Transport</keyword>
<keyword evidence="9" id="KW-0811">Translocation</keyword>
<evidence type="ECO:0000256" key="2">
    <source>
        <dbReference type="ARBA" id="ARBA00006742"/>
    </source>
</evidence>
<evidence type="ECO:0000313" key="13">
    <source>
        <dbReference type="Proteomes" id="UP000771749"/>
    </source>
</evidence>
<proteinExistence type="inferred from homology"/>
<dbReference type="AlphaFoldDB" id="A0A940IH70"/>
<reference evidence="12" key="1">
    <citation type="submission" date="2020-10" db="EMBL/GenBank/DDBJ databases">
        <authorList>
            <person name="Gilroy R."/>
        </authorList>
    </citation>
    <scope>NUCLEOTIDE SEQUENCE</scope>
    <source>
        <strain evidence="12">F1-3629</strain>
    </source>
</reference>
<comment type="subcellular location">
    <subcellularLocation>
        <location evidence="1">Cell membrane</location>
        <topology evidence="1">Single-pass membrane protein</topology>
    </subcellularLocation>
</comment>
<dbReference type="PANTHER" id="PTHR33909">
    <property type="entry name" value="SEC TRANSLOCON ACCESSORY COMPLEX SUBUNIT YAJC"/>
    <property type="match status" value="1"/>
</dbReference>
<reference evidence="12" key="2">
    <citation type="journal article" date="2021" name="PeerJ">
        <title>Extensive microbial diversity within the chicken gut microbiome revealed by metagenomics and culture.</title>
        <authorList>
            <person name="Gilroy R."/>
            <person name="Ravi A."/>
            <person name="Getino M."/>
            <person name="Pursley I."/>
            <person name="Horton D.L."/>
            <person name="Alikhan N.F."/>
            <person name="Baker D."/>
            <person name="Gharbi K."/>
            <person name="Hall N."/>
            <person name="Watson M."/>
            <person name="Adriaenssens E.M."/>
            <person name="Foster-Nyarko E."/>
            <person name="Jarju S."/>
            <person name="Secka A."/>
            <person name="Antonio M."/>
            <person name="Oren A."/>
            <person name="Chaudhuri R.R."/>
            <person name="La Ragione R."/>
            <person name="Hildebrand F."/>
            <person name="Pallen M.J."/>
        </authorList>
    </citation>
    <scope>NUCLEOTIDE SEQUENCE</scope>
    <source>
        <strain evidence="12">F1-3629</strain>
    </source>
</reference>
<comment type="similarity">
    <text evidence="2">Belongs to the YajC family.</text>
</comment>
<dbReference type="EMBL" id="JADIMJ010000124">
    <property type="protein sequence ID" value="MBO8454675.1"/>
    <property type="molecule type" value="Genomic_DNA"/>
</dbReference>
<dbReference type="PRINTS" id="PR01853">
    <property type="entry name" value="YAJCTRNLCASE"/>
</dbReference>
<accession>A0A940IH70</accession>
<evidence type="ECO:0000256" key="7">
    <source>
        <dbReference type="ARBA" id="ARBA00022927"/>
    </source>
</evidence>
<dbReference type="GO" id="GO:0005886">
    <property type="term" value="C:plasma membrane"/>
    <property type="evidence" value="ECO:0007669"/>
    <property type="project" value="UniProtKB-SubCell"/>
</dbReference>
<gene>
    <name evidence="12" type="primary">yajC</name>
    <name evidence="12" type="ORF">IAC07_08150</name>
</gene>
<dbReference type="GO" id="GO:0015031">
    <property type="term" value="P:protein transport"/>
    <property type="evidence" value="ECO:0007669"/>
    <property type="project" value="UniProtKB-KW"/>
</dbReference>
<evidence type="ECO:0000256" key="1">
    <source>
        <dbReference type="ARBA" id="ARBA00004162"/>
    </source>
</evidence>